<evidence type="ECO:0000313" key="2">
    <source>
        <dbReference type="EMBL" id="ACX75064.1"/>
    </source>
</evidence>
<proteinExistence type="predicted"/>
<feature type="signal peptide" evidence="1">
    <location>
        <begin position="1"/>
        <end position="18"/>
    </location>
</feature>
<dbReference type="RefSeq" id="WP_015732023.1">
    <property type="nucleotide sequence ID" value="NC_013410.1"/>
</dbReference>
<evidence type="ECO:0008006" key="4">
    <source>
        <dbReference type="Google" id="ProtNLM"/>
    </source>
</evidence>
<evidence type="ECO:0000256" key="1">
    <source>
        <dbReference type="SAM" id="SignalP"/>
    </source>
</evidence>
<keyword evidence="1" id="KW-0732">Signal</keyword>
<sequence length="311" mass="35732">MLKRFIAPLLMVAGISVADELSFALSPAQNELAEKVTQKTMELNYVEAFNLARKLRLENDGVGCVFQNIIRVSMYDDKGDTTSLKVAAKNLETCKTEGLWDALRNFEIGYVLTETGHSVKGAMQTRSAASQFEDAKDYESKAFYAIYAYYVDNSFGWLPFKSDNREAYLKILDSGSLRSARFWPLFLTPLIWMHYDRKDYKTGLSLAERGLKKAPNHPVMLQIKADMLYRLERYDEAAAIYEKSAADYLERTGKSIRYWCSVLNLIRIYHDAGDEAKSQEQRKKLNDPDYQKIKKWMPGSLIDDLTDRKLI</sequence>
<dbReference type="Gene3D" id="1.25.40.10">
    <property type="entry name" value="Tetratricopeptide repeat domain"/>
    <property type="match status" value="1"/>
</dbReference>
<dbReference type="SUPFAM" id="SSF48452">
    <property type="entry name" value="TPR-like"/>
    <property type="match status" value="1"/>
</dbReference>
<keyword evidence="3" id="KW-1185">Reference proteome</keyword>
<reference evidence="2" key="1">
    <citation type="submission" date="2009-10" db="EMBL/GenBank/DDBJ databases">
        <title>Complete sequence of Fibrobacter succinogenes subsp. succinogenes S85.</title>
        <authorList>
            <consortium name="US DOE Joint Genome Institute"/>
            <person name="Lucas S."/>
            <person name="Copeland A."/>
            <person name="Lapidus A."/>
            <person name="Glavina del Rio T."/>
            <person name="Tice H."/>
            <person name="Bruce D."/>
            <person name="Goodwin L."/>
            <person name="Pitluck S."/>
            <person name="Chertkov O."/>
            <person name="Detter J.C."/>
            <person name="Han C."/>
            <person name="Tapia R."/>
            <person name="Larimer F."/>
            <person name="Land M."/>
            <person name="Hauser L."/>
            <person name="Kyrpides N."/>
            <person name="Mikhailova N."/>
            <person name="Weimer P.J."/>
            <person name="Stevenson D.M."/>
            <person name="Boyum J."/>
            <person name="Brumm P.I."/>
            <person name="Mead D."/>
        </authorList>
    </citation>
    <scope>NUCLEOTIDE SEQUENCE [LARGE SCALE GENOMIC DNA]</scope>
    <source>
        <strain evidence="2">S85</strain>
    </source>
</reference>
<feature type="chain" id="PRO_5046138365" description="Tetratricopeptide repeat protein" evidence="1">
    <location>
        <begin position="19"/>
        <end position="311"/>
    </location>
</feature>
<organism evidence="2 3">
    <name type="scientific">Fibrobacter succinogenes (strain ATCC 19169 / S85)</name>
    <dbReference type="NCBI Taxonomy" id="59374"/>
    <lineage>
        <taxon>Bacteria</taxon>
        <taxon>Pseudomonadati</taxon>
        <taxon>Fibrobacterota</taxon>
        <taxon>Fibrobacteria</taxon>
        <taxon>Fibrobacterales</taxon>
        <taxon>Fibrobacteraceae</taxon>
        <taxon>Fibrobacter</taxon>
    </lineage>
</organism>
<dbReference type="EMBL" id="CP001792">
    <property type="protein sequence ID" value="ACX75064.1"/>
    <property type="molecule type" value="Genomic_DNA"/>
</dbReference>
<protein>
    <recommendedName>
        <fullName evidence="4">Tetratricopeptide repeat protein</fullName>
    </recommendedName>
</protein>
<dbReference type="Proteomes" id="UP000001497">
    <property type="component" value="Chromosome"/>
</dbReference>
<evidence type="ECO:0000313" key="3">
    <source>
        <dbReference type="Proteomes" id="UP000001497"/>
    </source>
</evidence>
<accession>A0ABN3YU52</accession>
<gene>
    <name evidence="2" type="ordered locus">Fisuc_1467</name>
</gene>
<name>A0ABN3YU52_FIBSS</name>
<dbReference type="InterPro" id="IPR011990">
    <property type="entry name" value="TPR-like_helical_dom_sf"/>
</dbReference>